<dbReference type="STRING" id="1460663.A0A177C0I9"/>
<accession>A0A177C0I9</accession>
<proteinExistence type="predicted"/>
<dbReference type="Proteomes" id="UP000077069">
    <property type="component" value="Unassembled WGS sequence"/>
</dbReference>
<dbReference type="InParanoid" id="A0A177C0I9"/>
<dbReference type="OrthoDB" id="3454835at2759"/>
<dbReference type="RefSeq" id="XP_018031518.1">
    <property type="nucleotide sequence ID" value="XM_018183296.1"/>
</dbReference>
<evidence type="ECO:0000313" key="2">
    <source>
        <dbReference type="Proteomes" id="UP000077069"/>
    </source>
</evidence>
<organism evidence="1 2">
    <name type="scientific">Paraphaeosphaeria sporulosa</name>
    <dbReference type="NCBI Taxonomy" id="1460663"/>
    <lineage>
        <taxon>Eukaryota</taxon>
        <taxon>Fungi</taxon>
        <taxon>Dikarya</taxon>
        <taxon>Ascomycota</taxon>
        <taxon>Pezizomycotina</taxon>
        <taxon>Dothideomycetes</taxon>
        <taxon>Pleosporomycetidae</taxon>
        <taxon>Pleosporales</taxon>
        <taxon>Massarineae</taxon>
        <taxon>Didymosphaeriaceae</taxon>
        <taxon>Paraphaeosphaeria</taxon>
    </lineage>
</organism>
<gene>
    <name evidence="1" type="ORF">CC84DRAFT_1221681</name>
</gene>
<dbReference type="AlphaFoldDB" id="A0A177C0I9"/>
<keyword evidence="2" id="KW-1185">Reference proteome</keyword>
<reference evidence="1 2" key="1">
    <citation type="submission" date="2016-05" db="EMBL/GenBank/DDBJ databases">
        <title>Comparative analysis of secretome profiles of manganese(II)-oxidizing ascomycete fungi.</title>
        <authorList>
            <consortium name="DOE Joint Genome Institute"/>
            <person name="Zeiner C.A."/>
            <person name="Purvine S.O."/>
            <person name="Zink E.M."/>
            <person name="Wu S."/>
            <person name="Pasa-Tolic L."/>
            <person name="Chaput D.L."/>
            <person name="Haridas S."/>
            <person name="Grigoriev I.V."/>
            <person name="Santelli C.M."/>
            <person name="Hansel C.M."/>
        </authorList>
    </citation>
    <scope>NUCLEOTIDE SEQUENCE [LARGE SCALE GENOMIC DNA]</scope>
    <source>
        <strain evidence="1 2">AP3s5-JAC2a</strain>
    </source>
</reference>
<sequence>MTWITTVNVPKALPVFEKHGVVDYVLFDTPATFIDPFPENMAVLKPNWEIAG</sequence>
<dbReference type="GeneID" id="28766782"/>
<dbReference type="EMBL" id="KV441558">
    <property type="protein sequence ID" value="OAG01153.1"/>
    <property type="molecule type" value="Genomic_DNA"/>
</dbReference>
<evidence type="ECO:0000313" key="1">
    <source>
        <dbReference type="EMBL" id="OAG01153.1"/>
    </source>
</evidence>
<protein>
    <submittedName>
        <fullName evidence="1">Uncharacterized protein</fullName>
    </submittedName>
</protein>
<name>A0A177C0I9_9PLEO</name>